<dbReference type="Pfam" id="PF07791">
    <property type="entry name" value="Imm11"/>
    <property type="match status" value="1"/>
</dbReference>
<dbReference type="RefSeq" id="WP_193427985.1">
    <property type="nucleotide sequence ID" value="NZ_CBCSIP010000037.1"/>
</dbReference>
<name>A0ABR9PSL0_9BACT</name>
<dbReference type="InterPro" id="IPR012433">
    <property type="entry name" value="Imm11"/>
</dbReference>
<dbReference type="EMBL" id="JAAIYO010000006">
    <property type="protein sequence ID" value="MBE4750787.1"/>
    <property type="molecule type" value="Genomic_DNA"/>
</dbReference>
<proteinExistence type="predicted"/>
<evidence type="ECO:0000259" key="1">
    <source>
        <dbReference type="Pfam" id="PF07791"/>
    </source>
</evidence>
<gene>
    <name evidence="2" type="ORF">G4177_21685</name>
</gene>
<comment type="caution">
    <text evidence="2">The sequence shown here is derived from an EMBL/GenBank/DDBJ whole genome shotgun (WGS) entry which is preliminary data.</text>
</comment>
<dbReference type="Proteomes" id="UP001516472">
    <property type="component" value="Unassembled WGS sequence"/>
</dbReference>
<protein>
    <recommendedName>
        <fullName evidence="1">Immunity MXAN-0049 protein domain-containing protein</fullName>
    </recommendedName>
</protein>
<organism evidence="2 3">
    <name type="scientific">Corallococcus soli</name>
    <dbReference type="NCBI Taxonomy" id="2710757"/>
    <lineage>
        <taxon>Bacteria</taxon>
        <taxon>Pseudomonadati</taxon>
        <taxon>Myxococcota</taxon>
        <taxon>Myxococcia</taxon>
        <taxon>Myxococcales</taxon>
        <taxon>Cystobacterineae</taxon>
        <taxon>Myxococcaceae</taxon>
        <taxon>Corallococcus</taxon>
    </lineage>
</organism>
<evidence type="ECO:0000313" key="3">
    <source>
        <dbReference type="Proteomes" id="UP001516472"/>
    </source>
</evidence>
<sequence>MSFRPWLSDDENDAYAWITYAPSALRKEPKEYELHKGITVQHWYPVNVTFPLAEDRGLELTDSIPNTLGLIIVSERLKRFLEANAGAHMEFLPARLLDQKDRLVPEPYFILNLLEVVECVDLEKSQYERSAIIPSFIAWFSLLVVDPARIPPEAKLFRLKEKPNLILIREDLAQVLVNEDYTGMMFLDLEEYGREWGRT</sequence>
<evidence type="ECO:0000313" key="2">
    <source>
        <dbReference type="EMBL" id="MBE4750787.1"/>
    </source>
</evidence>
<keyword evidence="3" id="KW-1185">Reference proteome</keyword>
<accession>A0ABR9PSL0</accession>
<feature type="domain" description="Immunity MXAN-0049 protein" evidence="1">
    <location>
        <begin position="28"/>
        <end position="189"/>
    </location>
</feature>
<reference evidence="2 3" key="1">
    <citation type="submission" date="2020-02" db="EMBL/GenBank/DDBJ databases">
        <authorList>
            <person name="Babadi Z.K."/>
            <person name="Risdian C."/>
            <person name="Ebrahimipour G.H."/>
            <person name="Wink J."/>
        </authorList>
    </citation>
    <scope>NUCLEOTIDE SEQUENCE [LARGE SCALE GENOMIC DNA]</scope>
    <source>
        <strain evidence="2 3">ZKHCc1 1396</strain>
    </source>
</reference>